<proteinExistence type="predicted"/>
<organism evidence="1">
    <name type="scientific">mine drainage metagenome</name>
    <dbReference type="NCBI Taxonomy" id="410659"/>
    <lineage>
        <taxon>unclassified sequences</taxon>
        <taxon>metagenomes</taxon>
        <taxon>ecological metagenomes</taxon>
    </lineage>
</organism>
<keyword evidence="1" id="KW-0489">Methyltransferase</keyword>
<accession>E6QA47</accession>
<keyword evidence="1" id="KW-0808">Transferase</keyword>
<sequence>MGWNREDVDKPFVAQLQT</sequence>
<evidence type="ECO:0000313" key="1">
    <source>
        <dbReference type="EMBL" id="CBI04073.1"/>
    </source>
</evidence>
<gene>
    <name evidence="1" type="ORF">CARN5_2489</name>
</gene>
<keyword evidence="1" id="KW-0131">Cell cycle</keyword>
<dbReference type="EC" id="2.1.1.-" evidence="1"/>
<name>E6QA47_9ZZZZ</name>
<dbReference type="GO" id="GO:0051301">
    <property type="term" value="P:cell division"/>
    <property type="evidence" value="ECO:0007669"/>
    <property type="project" value="UniProtKB-KW"/>
</dbReference>
<keyword evidence="1" id="KW-0132">Cell division</keyword>
<dbReference type="GO" id="GO:0008168">
    <property type="term" value="F:methyltransferase activity"/>
    <property type="evidence" value="ECO:0007669"/>
    <property type="project" value="UniProtKB-KW"/>
</dbReference>
<dbReference type="AlphaFoldDB" id="E6QA47"/>
<dbReference type="EMBL" id="CABP01000044">
    <property type="protein sequence ID" value="CBI04073.1"/>
    <property type="molecule type" value="Genomic_DNA"/>
</dbReference>
<comment type="caution">
    <text evidence="1">The sequence shown here is derived from an EMBL/GenBank/DDBJ whole genome shotgun (WGS) entry which is preliminary data.</text>
</comment>
<reference evidence="1" key="1">
    <citation type="submission" date="2009-10" db="EMBL/GenBank/DDBJ databases">
        <title>Diversity of trophic interactions inside an arsenic-rich microbial ecosystem.</title>
        <authorList>
            <person name="Bertin P.N."/>
            <person name="Heinrich-Salmeron A."/>
            <person name="Pelletier E."/>
            <person name="Goulhen-Chollet F."/>
            <person name="Arsene-Ploetze F."/>
            <person name="Gallien S."/>
            <person name="Calteau A."/>
            <person name="Vallenet D."/>
            <person name="Casiot C."/>
            <person name="Chane-Woon-Ming B."/>
            <person name="Giloteaux L."/>
            <person name="Barakat M."/>
            <person name="Bonnefoy V."/>
            <person name="Bruneel O."/>
            <person name="Chandler M."/>
            <person name="Cleiss J."/>
            <person name="Duran R."/>
            <person name="Elbaz-Poulichet F."/>
            <person name="Fonknechten N."/>
            <person name="Lauga B."/>
            <person name="Mornico D."/>
            <person name="Ortet P."/>
            <person name="Schaeffer C."/>
            <person name="Siguier P."/>
            <person name="Alexander Thil Smith A."/>
            <person name="Van Dorsselaer A."/>
            <person name="Weissenbach J."/>
            <person name="Medigue C."/>
            <person name="Le Paslier D."/>
        </authorList>
    </citation>
    <scope>NUCLEOTIDE SEQUENCE</scope>
</reference>
<dbReference type="GO" id="GO:0032259">
    <property type="term" value="P:methylation"/>
    <property type="evidence" value="ECO:0007669"/>
    <property type="project" value="UniProtKB-KW"/>
</dbReference>
<protein>
    <submittedName>
        <fullName evidence="1">Cell division protein (Filamentous temperature sensitivity, 23S rRNA U2552 ribose 2'-O-methyltransferase, SAM-dependent)</fullName>
        <ecNumber evidence="1">2.1.1.-</ecNumber>
    </submittedName>
</protein>